<comment type="caution">
    <text evidence="4">The sequence shown here is derived from an EMBL/GenBank/DDBJ whole genome shotgun (WGS) entry which is preliminary data.</text>
</comment>
<feature type="compositionally biased region" description="Polar residues" evidence="2">
    <location>
        <begin position="782"/>
        <end position="798"/>
    </location>
</feature>
<dbReference type="AlphaFoldDB" id="A0A6A1W160"/>
<proteinExistence type="predicted"/>
<feature type="region of interest" description="Disordered" evidence="2">
    <location>
        <begin position="590"/>
        <end position="631"/>
    </location>
</feature>
<dbReference type="PROSITE" id="PS50006">
    <property type="entry name" value="FHA_DOMAIN"/>
    <property type="match status" value="1"/>
</dbReference>
<sequence length="944" mass="104661">MAAVVNNPEETPTAPKPSPSPGIIVSSAGSSQLSPPTNPTTSITAGSSAKDHILSVASKIASQPLQNSDHDVWAVLTAISANARKRHQSINMLLTADEHCIGRLVDDTRFQIESTAISANHCKIYRRRLNADELEYSVFLKDTSTNGTYLNWERLRKNTGEAKLRHGDIVSLSAPPQHEFAFAFVYREVLASTPSIDAAVAKRKAEELVSDNKRLKGIGIGAPEGPISLDDFRSLQRSNTELRKQLEYQVRTIDSLHKENRACLQRHDNEMKEVKESVTKSYLDQLNGLHDTLEVKQRELESVNRISAEQKHAVEDLNRRLNASIQSCMEANAIMESQKASIAELKAQLFEERDQRREEREKAATDLKAAVQRAQSEAQEEFKRLSDSSLRQERELQEVINKLQESEKESCLLVDTLRFKLEDARQKLVISDNKVRQLETEVCEEQLASANGRKRVEELEHEMRRLRKYLEIEKSAREEAWAKVSALELEINATMRDLDFERQRLKGARERIMLRETQLRAFYSTTEEISVLFAKQQQQLKAMQKTLEDEENYENTSVDIDLNVLNGVINGTVDRENEATAFCSKITAKTGPAASAQGSDRIQVENSSDEASSTEKHDCDFRSQEECQNTQEAEFTSANHGVKAGFGSDIDGVGTAPVLEGDAVGTERVLETESPGIDGEPNIDLNKCSPLAGDTMQLDDEAHVQETDEQTLGQGAMHHSPLNNPDANLRSMEDTEPGGTIRTDDLLASEVAGSWACSTAPSVHGEDESPRSRNNDEGTAAQRDSNLQVAESQSSPSSEVIAKRRNRPQSRVNDEEGAAALLGIDVPVAESQVNPSAESVSIRRNQERQALSEMIGIVAPDLKEQFGGVVNDDSDRWREKRGSTSNSDTESHSKDDEDNGDDVKVGSMSDAETEGCDHDQADDDHKLNDAMDEDDEATQEDSLG</sequence>
<dbReference type="SUPFAM" id="SSF49879">
    <property type="entry name" value="SMAD/FHA domain"/>
    <property type="match status" value="1"/>
</dbReference>
<feature type="domain" description="FHA" evidence="3">
    <location>
        <begin position="99"/>
        <end position="155"/>
    </location>
</feature>
<dbReference type="OrthoDB" id="687730at2759"/>
<dbReference type="Pfam" id="PF00498">
    <property type="entry name" value="FHA"/>
    <property type="match status" value="1"/>
</dbReference>
<gene>
    <name evidence="4" type="ORF">CJ030_MR3G015153</name>
</gene>
<evidence type="ECO:0000313" key="5">
    <source>
        <dbReference type="Proteomes" id="UP000516437"/>
    </source>
</evidence>
<dbReference type="InterPro" id="IPR008984">
    <property type="entry name" value="SMAD_FHA_dom_sf"/>
</dbReference>
<feature type="compositionally biased region" description="Polar residues" evidence="2">
    <location>
        <begin position="27"/>
        <end position="46"/>
    </location>
</feature>
<dbReference type="Proteomes" id="UP000516437">
    <property type="component" value="Chromosome 3"/>
</dbReference>
<evidence type="ECO:0000259" key="3">
    <source>
        <dbReference type="PROSITE" id="PS50006"/>
    </source>
</evidence>
<protein>
    <recommendedName>
        <fullName evidence="3">FHA domain-containing protein</fullName>
    </recommendedName>
</protein>
<feature type="region of interest" description="Disordered" evidence="2">
    <location>
        <begin position="702"/>
        <end position="741"/>
    </location>
</feature>
<reference evidence="4 5" key="1">
    <citation type="journal article" date="2019" name="Plant Biotechnol. J.">
        <title>The red bayberry genome and genetic basis of sex determination.</title>
        <authorList>
            <person name="Jia H.M."/>
            <person name="Jia H.J."/>
            <person name="Cai Q.L."/>
            <person name="Wang Y."/>
            <person name="Zhao H.B."/>
            <person name="Yang W.F."/>
            <person name="Wang G.Y."/>
            <person name="Li Y.H."/>
            <person name="Zhan D.L."/>
            <person name="Shen Y.T."/>
            <person name="Niu Q.F."/>
            <person name="Chang L."/>
            <person name="Qiu J."/>
            <person name="Zhao L."/>
            <person name="Xie H.B."/>
            <person name="Fu W.Y."/>
            <person name="Jin J."/>
            <person name="Li X.W."/>
            <person name="Jiao Y."/>
            <person name="Zhou C.C."/>
            <person name="Tu T."/>
            <person name="Chai C.Y."/>
            <person name="Gao J.L."/>
            <person name="Fan L.J."/>
            <person name="van de Weg E."/>
            <person name="Wang J.Y."/>
            <person name="Gao Z.S."/>
        </authorList>
    </citation>
    <scope>NUCLEOTIDE SEQUENCE [LARGE SCALE GENOMIC DNA]</scope>
    <source>
        <tissue evidence="4">Leaves</tissue>
    </source>
</reference>
<dbReference type="Gene3D" id="2.60.200.20">
    <property type="match status" value="1"/>
</dbReference>
<feature type="region of interest" description="Disordered" evidence="2">
    <location>
        <begin position="826"/>
        <end position="845"/>
    </location>
</feature>
<feature type="region of interest" description="Disordered" evidence="2">
    <location>
        <begin position="1"/>
        <end position="46"/>
    </location>
</feature>
<feature type="compositionally biased region" description="Polar residues" evidence="2">
    <location>
        <begin position="596"/>
        <end position="611"/>
    </location>
</feature>
<feature type="compositionally biased region" description="Polar residues" evidence="2">
    <location>
        <begin position="831"/>
        <end position="843"/>
    </location>
</feature>
<evidence type="ECO:0000256" key="1">
    <source>
        <dbReference type="SAM" id="Coils"/>
    </source>
</evidence>
<dbReference type="InterPro" id="IPR000253">
    <property type="entry name" value="FHA_dom"/>
</dbReference>
<dbReference type="PANTHER" id="PTHR47458:SF1">
    <property type="entry name" value="SMAD_FHA DOMAIN-CONTAINING PROTEIN"/>
    <property type="match status" value="1"/>
</dbReference>
<feature type="compositionally biased region" description="Basic and acidic residues" evidence="2">
    <location>
        <begin position="613"/>
        <end position="625"/>
    </location>
</feature>
<feature type="coiled-coil region" evidence="1">
    <location>
        <begin position="328"/>
        <end position="553"/>
    </location>
</feature>
<dbReference type="SMART" id="SM00240">
    <property type="entry name" value="FHA"/>
    <property type="match status" value="1"/>
</dbReference>
<feature type="compositionally biased region" description="Basic and acidic residues" evidence="2">
    <location>
        <begin position="915"/>
        <end position="929"/>
    </location>
</feature>
<keyword evidence="5" id="KW-1185">Reference proteome</keyword>
<evidence type="ECO:0000313" key="4">
    <source>
        <dbReference type="EMBL" id="KAB1218931.1"/>
    </source>
</evidence>
<keyword evidence="1" id="KW-0175">Coiled coil</keyword>
<name>A0A6A1W160_9ROSI</name>
<accession>A0A6A1W160</accession>
<feature type="region of interest" description="Disordered" evidence="2">
    <location>
        <begin position="862"/>
        <end position="944"/>
    </location>
</feature>
<evidence type="ECO:0000256" key="2">
    <source>
        <dbReference type="SAM" id="MobiDB-lite"/>
    </source>
</evidence>
<feature type="region of interest" description="Disordered" evidence="2">
    <location>
        <begin position="758"/>
        <end position="813"/>
    </location>
</feature>
<feature type="compositionally biased region" description="Basic and acidic residues" evidence="2">
    <location>
        <begin position="764"/>
        <end position="776"/>
    </location>
</feature>
<dbReference type="PANTHER" id="PTHR47458">
    <property type="entry name" value="SMAD/FHA DOMAIN-CONTAINING PROTEIN"/>
    <property type="match status" value="1"/>
</dbReference>
<dbReference type="EMBL" id="RXIC02000021">
    <property type="protein sequence ID" value="KAB1218931.1"/>
    <property type="molecule type" value="Genomic_DNA"/>
</dbReference>
<feature type="compositionally biased region" description="Acidic residues" evidence="2">
    <location>
        <begin position="930"/>
        <end position="944"/>
    </location>
</feature>
<feature type="compositionally biased region" description="Basic and acidic residues" evidence="2">
    <location>
        <begin position="873"/>
        <end position="882"/>
    </location>
</feature>
<organism evidence="4 5">
    <name type="scientific">Morella rubra</name>
    <name type="common">Chinese bayberry</name>
    <dbReference type="NCBI Taxonomy" id="262757"/>
    <lineage>
        <taxon>Eukaryota</taxon>
        <taxon>Viridiplantae</taxon>
        <taxon>Streptophyta</taxon>
        <taxon>Embryophyta</taxon>
        <taxon>Tracheophyta</taxon>
        <taxon>Spermatophyta</taxon>
        <taxon>Magnoliopsida</taxon>
        <taxon>eudicotyledons</taxon>
        <taxon>Gunneridae</taxon>
        <taxon>Pentapetalae</taxon>
        <taxon>rosids</taxon>
        <taxon>fabids</taxon>
        <taxon>Fagales</taxon>
        <taxon>Myricaceae</taxon>
        <taxon>Morella</taxon>
    </lineage>
</organism>